<accession>A0ACC3AVL7</accession>
<proteinExistence type="predicted"/>
<protein>
    <submittedName>
        <fullName evidence="1">Uncharacterized protein</fullName>
    </submittedName>
</protein>
<evidence type="ECO:0000313" key="1">
    <source>
        <dbReference type="EMBL" id="KAK1141718.1"/>
    </source>
</evidence>
<comment type="caution">
    <text evidence="1">The sequence shown here is derived from an EMBL/GenBank/DDBJ whole genome shotgun (WGS) entry which is preliminary data.</text>
</comment>
<reference evidence="1 2" key="1">
    <citation type="journal article" date="2023" name="ACS Omega">
        <title>Identification of the Neoaspergillic Acid Biosynthesis Gene Cluster by Establishing an In Vitro CRISPR-Ribonucleoprotein Genetic System in Aspergillus melleus.</title>
        <authorList>
            <person name="Yuan B."/>
            <person name="Grau M.F."/>
            <person name="Murata R.M."/>
            <person name="Torok T."/>
            <person name="Venkateswaran K."/>
            <person name="Stajich J.E."/>
            <person name="Wang C.C.C."/>
        </authorList>
    </citation>
    <scope>NUCLEOTIDE SEQUENCE [LARGE SCALE GENOMIC DNA]</scope>
    <source>
        <strain evidence="1 2">IMV 1140</strain>
    </source>
</reference>
<dbReference type="EMBL" id="JAOPJF010000060">
    <property type="protein sequence ID" value="KAK1141718.1"/>
    <property type="molecule type" value="Genomic_DNA"/>
</dbReference>
<name>A0ACC3AVL7_9EURO</name>
<organism evidence="1 2">
    <name type="scientific">Aspergillus melleus</name>
    <dbReference type="NCBI Taxonomy" id="138277"/>
    <lineage>
        <taxon>Eukaryota</taxon>
        <taxon>Fungi</taxon>
        <taxon>Dikarya</taxon>
        <taxon>Ascomycota</taxon>
        <taxon>Pezizomycotina</taxon>
        <taxon>Eurotiomycetes</taxon>
        <taxon>Eurotiomycetidae</taxon>
        <taxon>Eurotiales</taxon>
        <taxon>Aspergillaceae</taxon>
        <taxon>Aspergillus</taxon>
        <taxon>Aspergillus subgen. Circumdati</taxon>
    </lineage>
</organism>
<dbReference type="Proteomes" id="UP001177260">
    <property type="component" value="Unassembled WGS sequence"/>
</dbReference>
<gene>
    <name evidence="1" type="ORF">N8T08_008816</name>
</gene>
<sequence length="486" mass="55770">MPKSKAAKRKAGEAKGNEQANRRSVRLEAKEASKSSPAPRSPPKEQPNPENASSHDSTVKPPDSVAPRYRPPVSPAVPWRNEIYGDGEDPDIEWNGEAYYNQAKYKGCTWIKGVLEPPYAGPERWEIYPDQDIESDFDFALAELWNWVFDYGGEPLEVVEPRLSSADKQRIIDSLGTYCQCSDWDELVNSLPPISRQKLPTTLAECLLNKAMFDNIVQHPFYYVMEPDYEGFEVDGVPTTFGSDLFMLWERLHRAKREKAHHMLTLTVQLMNGFDVWNDNLDDSMGIQSRMLRKSSAIKLATSLLKESSVLSLLMRPIEKDNDSQSADQTYKEKRAQRKKQKQRSPTLPAHLPDDGRFERLVVIFRRIGELATCLHTQTNDYYEFEDRLIELKTFDGKIKGIDDPGQLIYQEVREKMLAHSCSCHDYPDGVLNGRWPVLMVRPMITAVSTDEYSDYGLTEQPREIMCRAQVVLHKQEPSELYRTKQ</sequence>
<evidence type="ECO:0000313" key="2">
    <source>
        <dbReference type="Proteomes" id="UP001177260"/>
    </source>
</evidence>
<keyword evidence="2" id="KW-1185">Reference proteome</keyword>